<dbReference type="AlphaFoldDB" id="A0A6I2UEB8"/>
<dbReference type="SUPFAM" id="SSF46785">
    <property type="entry name" value="Winged helix' DNA-binding domain"/>
    <property type="match status" value="1"/>
</dbReference>
<dbReference type="InterPro" id="IPR036388">
    <property type="entry name" value="WH-like_DNA-bd_sf"/>
</dbReference>
<accession>A0A6I2UEB8</accession>
<evidence type="ECO:0000259" key="5">
    <source>
        <dbReference type="PROSITE" id="PS50931"/>
    </source>
</evidence>
<dbReference type="Pfam" id="PF00126">
    <property type="entry name" value="HTH_1"/>
    <property type="match status" value="1"/>
</dbReference>
<dbReference type="GeneID" id="96779857"/>
<reference evidence="6 7" key="1">
    <citation type="submission" date="2019-08" db="EMBL/GenBank/DDBJ databases">
        <title>In-depth cultivation of the pig gut microbiome towards novel bacterial diversity and tailored functional studies.</title>
        <authorList>
            <person name="Wylensek D."/>
            <person name="Hitch T.C.A."/>
            <person name="Clavel T."/>
        </authorList>
    </citation>
    <scope>NUCLEOTIDE SEQUENCE [LARGE SCALE GENOMIC DNA]</scope>
    <source>
        <strain evidence="6 7">WCA-693-APC-5D-A</strain>
    </source>
</reference>
<dbReference type="PANTHER" id="PTHR30126:SF40">
    <property type="entry name" value="HTH-TYPE TRANSCRIPTIONAL REGULATOR GLTR"/>
    <property type="match status" value="1"/>
</dbReference>
<organism evidence="6 7">
    <name type="scientific">Anaerovibrio slackiae</name>
    <dbReference type="NCBI Taxonomy" id="2652309"/>
    <lineage>
        <taxon>Bacteria</taxon>
        <taxon>Bacillati</taxon>
        <taxon>Bacillota</taxon>
        <taxon>Negativicutes</taxon>
        <taxon>Selenomonadales</taxon>
        <taxon>Selenomonadaceae</taxon>
        <taxon>Anaerovibrio</taxon>
    </lineage>
</organism>
<evidence type="ECO:0000313" key="7">
    <source>
        <dbReference type="Proteomes" id="UP000433181"/>
    </source>
</evidence>
<dbReference type="PROSITE" id="PS50931">
    <property type="entry name" value="HTH_LYSR"/>
    <property type="match status" value="1"/>
</dbReference>
<gene>
    <name evidence="6" type="ORF">FYJ84_13065</name>
</gene>
<dbReference type="Proteomes" id="UP000433181">
    <property type="component" value="Unassembled WGS sequence"/>
</dbReference>
<dbReference type="CDD" id="cd05466">
    <property type="entry name" value="PBP2_LTTR_substrate"/>
    <property type="match status" value="1"/>
</dbReference>
<evidence type="ECO:0000256" key="2">
    <source>
        <dbReference type="ARBA" id="ARBA00023015"/>
    </source>
</evidence>
<dbReference type="Gene3D" id="1.10.10.10">
    <property type="entry name" value="Winged helix-like DNA-binding domain superfamily/Winged helix DNA-binding domain"/>
    <property type="match status" value="1"/>
</dbReference>
<dbReference type="InterPro" id="IPR000847">
    <property type="entry name" value="LysR_HTH_N"/>
</dbReference>
<keyword evidence="3" id="KW-0238">DNA-binding</keyword>
<comment type="caution">
    <text evidence="6">The sequence shown here is derived from an EMBL/GenBank/DDBJ whole genome shotgun (WGS) entry which is preliminary data.</text>
</comment>
<evidence type="ECO:0000256" key="3">
    <source>
        <dbReference type="ARBA" id="ARBA00023125"/>
    </source>
</evidence>
<dbReference type="Gene3D" id="3.40.190.290">
    <property type="match status" value="1"/>
</dbReference>
<comment type="similarity">
    <text evidence="1">Belongs to the LysR transcriptional regulatory family.</text>
</comment>
<dbReference type="InterPro" id="IPR036390">
    <property type="entry name" value="WH_DNA-bd_sf"/>
</dbReference>
<sequence length="294" mass="33898">MIELPTIQQLKCLLCYGKENNFTRGAQQANITQSAFSAQIKKLEETVGLELIQRTNKGSHLTPSGEKMLAIAEKHLTNLQQEILTLRQEQQHEPTLLKIGVMRTLGDVLMNRHVQHFQQEKNPIDLVVYDMESSEILTDLRDDKIDLASVYMIHPKPFAEYEQVHLVWDQMAYYAPCLNISDKQISRSTIINNPMVYYPTNYFMEQTIGEYFAYGKPPRAATLSTPYAMVHFCQQNPAGAILPQRLIEALDINQGVYTLQDPLLMDNCIVFKKDTPKRTDIEFFINYLRPYFAD</sequence>
<dbReference type="RefSeq" id="WP_154408066.1">
    <property type="nucleotide sequence ID" value="NZ_VUNR01000040.1"/>
</dbReference>
<dbReference type="GO" id="GO:0003700">
    <property type="term" value="F:DNA-binding transcription factor activity"/>
    <property type="evidence" value="ECO:0007669"/>
    <property type="project" value="InterPro"/>
</dbReference>
<name>A0A6I2UEB8_9FIRM</name>
<keyword evidence="7" id="KW-1185">Reference proteome</keyword>
<dbReference type="SUPFAM" id="SSF53850">
    <property type="entry name" value="Periplasmic binding protein-like II"/>
    <property type="match status" value="1"/>
</dbReference>
<dbReference type="Pfam" id="PF03466">
    <property type="entry name" value="LysR_substrate"/>
    <property type="match status" value="1"/>
</dbReference>
<dbReference type="PANTHER" id="PTHR30126">
    <property type="entry name" value="HTH-TYPE TRANSCRIPTIONAL REGULATOR"/>
    <property type="match status" value="1"/>
</dbReference>
<dbReference type="EMBL" id="VUNR01000040">
    <property type="protein sequence ID" value="MSU09903.1"/>
    <property type="molecule type" value="Genomic_DNA"/>
</dbReference>
<dbReference type="GO" id="GO:0000976">
    <property type="term" value="F:transcription cis-regulatory region binding"/>
    <property type="evidence" value="ECO:0007669"/>
    <property type="project" value="TreeGrafter"/>
</dbReference>
<proteinExistence type="inferred from homology"/>
<evidence type="ECO:0000256" key="1">
    <source>
        <dbReference type="ARBA" id="ARBA00009437"/>
    </source>
</evidence>
<evidence type="ECO:0000256" key="4">
    <source>
        <dbReference type="ARBA" id="ARBA00023163"/>
    </source>
</evidence>
<evidence type="ECO:0000313" key="6">
    <source>
        <dbReference type="EMBL" id="MSU09903.1"/>
    </source>
</evidence>
<feature type="domain" description="HTH lysR-type" evidence="5">
    <location>
        <begin position="5"/>
        <end position="62"/>
    </location>
</feature>
<dbReference type="PRINTS" id="PR00039">
    <property type="entry name" value="HTHLYSR"/>
</dbReference>
<keyword evidence="4" id="KW-0804">Transcription</keyword>
<dbReference type="InterPro" id="IPR005119">
    <property type="entry name" value="LysR_subst-bd"/>
</dbReference>
<keyword evidence="2" id="KW-0805">Transcription regulation</keyword>
<protein>
    <submittedName>
        <fullName evidence="6">LysR family transcriptional regulator</fullName>
    </submittedName>
</protein>